<dbReference type="EMBL" id="KZ819723">
    <property type="protein sequence ID" value="PWN53484.1"/>
    <property type="molecule type" value="Genomic_DNA"/>
</dbReference>
<proteinExistence type="predicted"/>
<keyword evidence="2" id="KW-1185">Reference proteome</keyword>
<reference evidence="1 2" key="1">
    <citation type="journal article" date="2018" name="Mol. Biol. Evol.">
        <title>Broad Genomic Sampling Reveals a Smut Pathogenic Ancestry of the Fungal Clade Ustilaginomycotina.</title>
        <authorList>
            <person name="Kijpornyongpan T."/>
            <person name="Mondo S.J."/>
            <person name="Barry K."/>
            <person name="Sandor L."/>
            <person name="Lee J."/>
            <person name="Lipzen A."/>
            <person name="Pangilinan J."/>
            <person name="LaButti K."/>
            <person name="Hainaut M."/>
            <person name="Henrissat B."/>
            <person name="Grigoriev I.V."/>
            <person name="Spatafora J.W."/>
            <person name="Aime M.C."/>
        </authorList>
    </citation>
    <scope>NUCLEOTIDE SEQUENCE [LARGE SCALE GENOMIC DNA]</scope>
    <source>
        <strain evidence="1 2">SA 807</strain>
    </source>
</reference>
<dbReference type="Proteomes" id="UP000245626">
    <property type="component" value="Unassembled WGS sequence"/>
</dbReference>
<gene>
    <name evidence="1" type="ORF">IE53DRAFT_384006</name>
</gene>
<sequence>MVSKPKAPKAEPAASTSSAKAEATPAPAPAPAAETTPASDSKPAEDSTASAPPPASEPAPAPAAAQEPSAPAPQESQGAFNSSGSFLTGAQLEAAVSSMIEMGFEREQVQRAMRASFNNPDRAVEYLMTGIPEHLLQPQQPAPAGGNPSATAAPATPAPASTDAATGTATTTAAAPSTNNSARAGNLFEAAAAQAQGGRGAGARGGPVSGGLGDLPGEDDGHGGQTIDLGNPAMLAQLRQLVQQNPAALQPLVQAIAQSNPQLAEALNSDPEGVLSLLAGGAGAGGDEGMDLPTLAELTEEDRTAVEQIVAMGIPESKAIECYFMCGKNVEMAVQYYFENPGDFD</sequence>
<organism evidence="1 2">
    <name type="scientific">Violaceomyces palustris</name>
    <dbReference type="NCBI Taxonomy" id="1673888"/>
    <lineage>
        <taxon>Eukaryota</taxon>
        <taxon>Fungi</taxon>
        <taxon>Dikarya</taxon>
        <taxon>Basidiomycota</taxon>
        <taxon>Ustilaginomycotina</taxon>
        <taxon>Ustilaginomycetes</taxon>
        <taxon>Violaceomycetales</taxon>
        <taxon>Violaceomycetaceae</taxon>
        <taxon>Violaceomyces</taxon>
    </lineage>
</organism>
<feature type="non-terminal residue" evidence="1">
    <location>
        <position position="345"/>
    </location>
</feature>
<evidence type="ECO:0000313" key="1">
    <source>
        <dbReference type="EMBL" id="PWN53484.1"/>
    </source>
</evidence>
<accession>A0ACD0P6A5</accession>
<name>A0ACD0P6A5_9BASI</name>
<protein>
    <submittedName>
        <fullName evidence="1">Uncharacterized protein</fullName>
    </submittedName>
</protein>
<evidence type="ECO:0000313" key="2">
    <source>
        <dbReference type="Proteomes" id="UP000245626"/>
    </source>
</evidence>